<dbReference type="InterPro" id="IPR050833">
    <property type="entry name" value="Poly_Biosynth_Transport"/>
</dbReference>
<feature type="transmembrane region" description="Helical" evidence="6">
    <location>
        <begin position="224"/>
        <end position="243"/>
    </location>
</feature>
<feature type="transmembrane region" description="Helical" evidence="6">
    <location>
        <begin position="340"/>
        <end position="361"/>
    </location>
</feature>
<dbReference type="Proteomes" id="UP001416858">
    <property type="component" value="Unassembled WGS sequence"/>
</dbReference>
<feature type="transmembrane region" description="Helical" evidence="6">
    <location>
        <begin position="264"/>
        <end position="286"/>
    </location>
</feature>
<reference evidence="7 8" key="1">
    <citation type="submission" date="2024-02" db="EMBL/GenBank/DDBJ databases">
        <title>Rhodopirellula caenicola NBRC 110016.</title>
        <authorList>
            <person name="Ichikawa N."/>
            <person name="Katano-Makiyama Y."/>
            <person name="Hidaka K."/>
        </authorList>
    </citation>
    <scope>NUCLEOTIDE SEQUENCE [LARGE SCALE GENOMIC DNA]</scope>
    <source>
        <strain evidence="7 8">NBRC 110016</strain>
    </source>
</reference>
<sequence length="478" mass="51277">MAWDPAAYPSNWHKNDVRLPALLRRNISPASPDVINDAPMPGSDRLRSVWQSPNLRGGSLSVLDQGIVSATNFLTTVMIGRWCGQDGLGIYFLAFNIVLLSRNIQYQLVAGPYTVFAHHRAPGQRAMYDGSTLVHQCVLAMVAAVTTLLSIRFLMPESDLASGGMLLAVLTLTLPFILFREFIRQVELAHLNLVSVVSIDAVVAVVQLGGLLSLGWFAEVSVGRAFSLIGAGSLLAGIGWFVTRRPKFEFHVPEILADWRKNWSFGKWALASHLTGSSMPYLMPWITVVVRGEEETGMFAACTTLIGLSNVVVLGIDSFLTARCAASFASGGTAALKGILWRFMVIFLVLIGFFCLAVIAIGGPLVQWLYGAQYAGAGPIMVLLAFSVLARSMGIVAGAGIWAMHLPKANLIADILTLVVAMAVTYFVVQSHGVLGIAMATLAGSLVGAITRGTTTLYLLQRVTLEEADDAVALAANQ</sequence>
<keyword evidence="4 6" id="KW-1133">Transmembrane helix</keyword>
<keyword evidence="8" id="KW-1185">Reference proteome</keyword>
<evidence type="ECO:0000313" key="7">
    <source>
        <dbReference type="EMBL" id="GAA5505076.1"/>
    </source>
</evidence>
<feature type="transmembrane region" description="Helical" evidence="6">
    <location>
        <begin position="381"/>
        <end position="404"/>
    </location>
</feature>
<protein>
    <recommendedName>
        <fullName evidence="9">MurJ-like flippase</fullName>
    </recommendedName>
</protein>
<evidence type="ECO:0000256" key="6">
    <source>
        <dbReference type="SAM" id="Phobius"/>
    </source>
</evidence>
<evidence type="ECO:0008006" key="9">
    <source>
        <dbReference type="Google" id="ProtNLM"/>
    </source>
</evidence>
<evidence type="ECO:0000256" key="1">
    <source>
        <dbReference type="ARBA" id="ARBA00004651"/>
    </source>
</evidence>
<organism evidence="7 8">
    <name type="scientific">Novipirellula caenicola</name>
    <dbReference type="NCBI Taxonomy" id="1536901"/>
    <lineage>
        <taxon>Bacteria</taxon>
        <taxon>Pseudomonadati</taxon>
        <taxon>Planctomycetota</taxon>
        <taxon>Planctomycetia</taxon>
        <taxon>Pirellulales</taxon>
        <taxon>Pirellulaceae</taxon>
        <taxon>Novipirellula</taxon>
    </lineage>
</organism>
<evidence type="ECO:0000256" key="4">
    <source>
        <dbReference type="ARBA" id="ARBA00022989"/>
    </source>
</evidence>
<feature type="transmembrane region" description="Helical" evidence="6">
    <location>
        <begin position="411"/>
        <end position="429"/>
    </location>
</feature>
<comment type="caution">
    <text evidence="7">The sequence shown here is derived from an EMBL/GenBank/DDBJ whole genome shotgun (WGS) entry which is preliminary data.</text>
</comment>
<keyword evidence="2" id="KW-1003">Cell membrane</keyword>
<comment type="subcellular location">
    <subcellularLocation>
        <location evidence="1">Cell membrane</location>
        <topology evidence="1">Multi-pass membrane protein</topology>
    </subcellularLocation>
</comment>
<accession>A0ABP9VJV6</accession>
<dbReference type="PANTHER" id="PTHR30250:SF11">
    <property type="entry name" value="O-ANTIGEN TRANSPORTER-RELATED"/>
    <property type="match status" value="1"/>
</dbReference>
<evidence type="ECO:0000256" key="5">
    <source>
        <dbReference type="ARBA" id="ARBA00023136"/>
    </source>
</evidence>
<proteinExistence type="predicted"/>
<keyword evidence="5 6" id="KW-0472">Membrane</keyword>
<name>A0ABP9VJV6_9BACT</name>
<dbReference type="PANTHER" id="PTHR30250">
    <property type="entry name" value="PST FAMILY PREDICTED COLANIC ACID TRANSPORTER"/>
    <property type="match status" value="1"/>
</dbReference>
<feature type="transmembrane region" description="Helical" evidence="6">
    <location>
        <begin position="191"/>
        <end position="218"/>
    </location>
</feature>
<feature type="transmembrane region" description="Helical" evidence="6">
    <location>
        <begin position="435"/>
        <end position="460"/>
    </location>
</feature>
<keyword evidence="3 6" id="KW-0812">Transmembrane</keyword>
<evidence type="ECO:0000256" key="2">
    <source>
        <dbReference type="ARBA" id="ARBA00022475"/>
    </source>
</evidence>
<dbReference type="EMBL" id="BAABRO010000001">
    <property type="protein sequence ID" value="GAA5505076.1"/>
    <property type="molecule type" value="Genomic_DNA"/>
</dbReference>
<feature type="transmembrane region" description="Helical" evidence="6">
    <location>
        <begin position="133"/>
        <end position="154"/>
    </location>
</feature>
<feature type="transmembrane region" description="Helical" evidence="6">
    <location>
        <begin position="298"/>
        <end position="320"/>
    </location>
</feature>
<gene>
    <name evidence="7" type="ORF">Rcae01_00517</name>
</gene>
<evidence type="ECO:0000256" key="3">
    <source>
        <dbReference type="ARBA" id="ARBA00022692"/>
    </source>
</evidence>
<feature type="transmembrane region" description="Helical" evidence="6">
    <location>
        <begin position="160"/>
        <end position="179"/>
    </location>
</feature>
<evidence type="ECO:0000313" key="8">
    <source>
        <dbReference type="Proteomes" id="UP001416858"/>
    </source>
</evidence>